<dbReference type="RefSeq" id="WP_093310272.1">
    <property type="nucleotide sequence ID" value="NZ_FNPV01000001.1"/>
</dbReference>
<dbReference type="InterPro" id="IPR058533">
    <property type="entry name" value="Cation_efflux_TM"/>
</dbReference>
<reference evidence="10 11" key="1">
    <citation type="submission" date="2016-10" db="EMBL/GenBank/DDBJ databases">
        <authorList>
            <person name="de Groot N.N."/>
        </authorList>
    </citation>
    <scope>NUCLEOTIDE SEQUENCE [LARGE SCALE GENOMIC DNA]</scope>
    <source>
        <strain evidence="10 11">APO</strain>
    </source>
</reference>
<comment type="subcellular location">
    <subcellularLocation>
        <location evidence="1">Membrane</location>
        <topology evidence="1">Multi-pass membrane protein</topology>
    </subcellularLocation>
</comment>
<keyword evidence="3" id="KW-0813">Transport</keyword>
<dbReference type="SUPFAM" id="SSF161111">
    <property type="entry name" value="Cation efflux protein transmembrane domain-like"/>
    <property type="match status" value="1"/>
</dbReference>
<dbReference type="OrthoDB" id="9806522at2"/>
<evidence type="ECO:0000256" key="4">
    <source>
        <dbReference type="ARBA" id="ARBA00022692"/>
    </source>
</evidence>
<dbReference type="FunFam" id="1.20.1510.10:FF:000006">
    <property type="entry name" value="Divalent cation efflux transporter"/>
    <property type="match status" value="1"/>
</dbReference>
<keyword evidence="11" id="KW-1185">Reference proteome</keyword>
<dbReference type="InterPro" id="IPR036837">
    <property type="entry name" value="Cation_efflux_CTD_sf"/>
</dbReference>
<protein>
    <submittedName>
        <fullName evidence="10">Cation diffusion facilitator family transporter</fullName>
    </submittedName>
</protein>
<evidence type="ECO:0000256" key="1">
    <source>
        <dbReference type="ARBA" id="ARBA00004141"/>
    </source>
</evidence>
<organism evidence="10 11">
    <name type="scientific">Tindallia californiensis</name>
    <dbReference type="NCBI Taxonomy" id="159292"/>
    <lineage>
        <taxon>Bacteria</taxon>
        <taxon>Bacillati</taxon>
        <taxon>Bacillota</taxon>
        <taxon>Clostridia</taxon>
        <taxon>Peptostreptococcales</taxon>
        <taxon>Tindalliaceae</taxon>
        <taxon>Tindallia</taxon>
    </lineage>
</organism>
<dbReference type="Gene3D" id="1.20.1510.10">
    <property type="entry name" value="Cation efflux protein transmembrane domain"/>
    <property type="match status" value="1"/>
</dbReference>
<feature type="transmembrane region" description="Helical" evidence="7">
    <location>
        <begin position="79"/>
        <end position="99"/>
    </location>
</feature>
<proteinExistence type="inferred from homology"/>
<dbReference type="Proteomes" id="UP000199230">
    <property type="component" value="Unassembled WGS sequence"/>
</dbReference>
<sequence>MNDEMRFQKAKRVSLVSILGNLTLTIAKLVAGFLAGSTALVADAFHSSSDLIGTIILLKGMQIAHQPADENHPFGHHRAETITSEILAFILMITAAGIGYKGFQILTSNHITIPGAVAVYIAIFSILSKELMYRYSAKVGKEINSDAIIADAWHHRSDAFSSIAALIGILGARMGMPFMDPIAAFFVAILIFRAGVQIYKKAVSSLMDTAPSNETLNALSEIIINVEGVKQVDDLRVRYYGSKMIIDLKISVLPELTVEDGHNVAGRAKARIMEKDARIQDVLIHVNPYYTR</sequence>
<dbReference type="SUPFAM" id="SSF160240">
    <property type="entry name" value="Cation efflux protein cytoplasmic domain-like"/>
    <property type="match status" value="1"/>
</dbReference>
<comment type="similarity">
    <text evidence="2">Belongs to the cation diffusion facilitator (CDF) transporter (TC 2.A.4) family.</text>
</comment>
<feature type="transmembrane region" description="Helical" evidence="7">
    <location>
        <begin position="12"/>
        <end position="34"/>
    </location>
</feature>
<dbReference type="InterPro" id="IPR002524">
    <property type="entry name" value="Cation_efflux"/>
</dbReference>
<dbReference type="STRING" id="159292.SAMN05192546_101308"/>
<keyword evidence="4 7" id="KW-0812">Transmembrane</keyword>
<feature type="transmembrane region" description="Helical" evidence="7">
    <location>
        <begin position="111"/>
        <end position="128"/>
    </location>
</feature>
<feature type="domain" description="Cation efflux protein transmembrane" evidence="8">
    <location>
        <begin position="15"/>
        <end position="207"/>
    </location>
</feature>
<feature type="domain" description="Cation efflux protein cytoplasmic" evidence="9">
    <location>
        <begin position="211"/>
        <end position="289"/>
    </location>
</feature>
<name>A0A1H3IVN5_9FIRM</name>
<evidence type="ECO:0000256" key="2">
    <source>
        <dbReference type="ARBA" id="ARBA00008114"/>
    </source>
</evidence>
<dbReference type="PANTHER" id="PTHR43840">
    <property type="entry name" value="MITOCHONDRIAL METAL TRANSPORTER 1-RELATED"/>
    <property type="match status" value="1"/>
</dbReference>
<evidence type="ECO:0000256" key="7">
    <source>
        <dbReference type="SAM" id="Phobius"/>
    </source>
</evidence>
<dbReference type="Pfam" id="PF16916">
    <property type="entry name" value="ZT_dimer"/>
    <property type="match status" value="1"/>
</dbReference>
<evidence type="ECO:0000313" key="10">
    <source>
        <dbReference type="EMBL" id="SDY31790.1"/>
    </source>
</evidence>
<dbReference type="PANTHER" id="PTHR43840:SF15">
    <property type="entry name" value="MITOCHONDRIAL METAL TRANSPORTER 1-RELATED"/>
    <property type="match status" value="1"/>
</dbReference>
<dbReference type="AlphaFoldDB" id="A0A1H3IVN5"/>
<accession>A0A1H3IVN5</accession>
<evidence type="ECO:0000256" key="6">
    <source>
        <dbReference type="ARBA" id="ARBA00023136"/>
    </source>
</evidence>
<dbReference type="InterPro" id="IPR050291">
    <property type="entry name" value="CDF_Transporter"/>
</dbReference>
<evidence type="ECO:0000256" key="5">
    <source>
        <dbReference type="ARBA" id="ARBA00022989"/>
    </source>
</evidence>
<dbReference type="GO" id="GO:0016020">
    <property type="term" value="C:membrane"/>
    <property type="evidence" value="ECO:0007669"/>
    <property type="project" value="UniProtKB-SubCell"/>
</dbReference>
<dbReference type="NCBIfam" id="TIGR01297">
    <property type="entry name" value="CDF"/>
    <property type="match status" value="1"/>
</dbReference>
<evidence type="ECO:0000313" key="11">
    <source>
        <dbReference type="Proteomes" id="UP000199230"/>
    </source>
</evidence>
<evidence type="ECO:0000259" key="8">
    <source>
        <dbReference type="Pfam" id="PF01545"/>
    </source>
</evidence>
<evidence type="ECO:0000259" key="9">
    <source>
        <dbReference type="Pfam" id="PF16916"/>
    </source>
</evidence>
<dbReference type="InterPro" id="IPR027470">
    <property type="entry name" value="Cation_efflux_CTD"/>
</dbReference>
<dbReference type="Gene3D" id="3.30.70.1350">
    <property type="entry name" value="Cation efflux protein, cytoplasmic domain"/>
    <property type="match status" value="1"/>
</dbReference>
<keyword evidence="5 7" id="KW-1133">Transmembrane helix</keyword>
<dbReference type="InterPro" id="IPR027469">
    <property type="entry name" value="Cation_efflux_TMD_sf"/>
</dbReference>
<evidence type="ECO:0000256" key="3">
    <source>
        <dbReference type="ARBA" id="ARBA00022448"/>
    </source>
</evidence>
<dbReference type="GO" id="GO:0008324">
    <property type="term" value="F:monoatomic cation transmembrane transporter activity"/>
    <property type="evidence" value="ECO:0007669"/>
    <property type="project" value="InterPro"/>
</dbReference>
<dbReference type="Pfam" id="PF01545">
    <property type="entry name" value="Cation_efflux"/>
    <property type="match status" value="1"/>
</dbReference>
<dbReference type="EMBL" id="FNPV01000001">
    <property type="protein sequence ID" value="SDY31790.1"/>
    <property type="molecule type" value="Genomic_DNA"/>
</dbReference>
<keyword evidence="6 7" id="KW-0472">Membrane</keyword>
<gene>
    <name evidence="10" type="ORF">SAMN05192546_101308</name>
</gene>